<dbReference type="InterPro" id="IPR011990">
    <property type="entry name" value="TPR-like_helical_dom_sf"/>
</dbReference>
<keyword evidence="1" id="KW-0812">Transmembrane</keyword>
<dbReference type="OrthoDB" id="10002954at2759"/>
<evidence type="ECO:0000313" key="4">
    <source>
        <dbReference type="RefSeq" id="XP_023933366.1"/>
    </source>
</evidence>
<dbReference type="RefSeq" id="XP_023933366.1">
    <property type="nucleotide sequence ID" value="XM_024077598.1"/>
</dbReference>
<evidence type="ECO:0000256" key="2">
    <source>
        <dbReference type="SAM" id="SignalP"/>
    </source>
</evidence>
<dbReference type="KEGG" id="lak:106161164"/>
<dbReference type="Pfam" id="PF13174">
    <property type="entry name" value="TPR_6"/>
    <property type="match status" value="1"/>
</dbReference>
<dbReference type="Gene3D" id="1.25.40.10">
    <property type="entry name" value="Tetratricopeptide repeat domain"/>
    <property type="match status" value="2"/>
</dbReference>
<dbReference type="InParanoid" id="A0A2R2MSY5"/>
<evidence type="ECO:0000313" key="3">
    <source>
        <dbReference type="Proteomes" id="UP000085678"/>
    </source>
</evidence>
<dbReference type="PANTHER" id="PTHR45588">
    <property type="entry name" value="TPR DOMAIN-CONTAINING PROTEIN"/>
    <property type="match status" value="1"/>
</dbReference>
<sequence>MYCRYVLHHTMPRSLAAMLVLVSLLHMSQGLEDWEEGIYDQLGSVSLPTSTQNADAQKYFIFGVKLVISFWHDLAEESFRKAQNLDPSFGMAYWGEALCKKWFLWNSEFPDDANAIFRRMDANNSVWNPREGTYGPAPRTPSEDLYIDALRMLFRNASAGNLQQRNRLFADKMKLLYDRSLNDDVGASYYALALLEINRVDEARTVLDAVLQRSPNHPAGLHFSLHAFDFHHPGVAERGLAAAEKYPQVVKVASHGDHMPAHIFIRIGLWQEAVDADVLALKAGDDFANERKNGDITYDKWNRYHSLEYLQYYLLQQGRFTKAAEYMERMRSALQAVPDDLFFRQTWYRMIARQFLESRNYDDVQMTSLSFDQPAYVPLENDLFWSSYTEAGFLQARAMEAMKLNSSRASALADSAITRMDELISKTAETPAWSYVTKAIRILKLQLQATRESSDGRVTQALSLMRQAAAIQDTMVLLTTSPTLLFLPTYEFYGDLMLGSGDGAAAVPLYTRALKDYPNRTASLLGLGRAHVMAGDNASALTYYERLYDAIWTSSDDFKARRDAGRVLSGLRVSPTMTTMDTDEMWRTWIIIAAGIVFVVLIIIAVVIVAYLNRAKYRKSFQSDLPPLHKYDVHKKSDETQAYENPAFSAYNKF</sequence>
<dbReference type="InterPro" id="IPR019734">
    <property type="entry name" value="TPR_rpt"/>
</dbReference>
<keyword evidence="1" id="KW-0472">Membrane</keyword>
<dbReference type="Pfam" id="PF13432">
    <property type="entry name" value="TPR_16"/>
    <property type="match status" value="1"/>
</dbReference>
<dbReference type="PANTHER" id="PTHR45588:SF1">
    <property type="entry name" value="WW DOMAIN-CONTAINING PROTEIN"/>
    <property type="match status" value="1"/>
</dbReference>
<evidence type="ECO:0000256" key="1">
    <source>
        <dbReference type="SAM" id="Phobius"/>
    </source>
</evidence>
<dbReference type="Proteomes" id="UP000085678">
    <property type="component" value="Unplaced"/>
</dbReference>
<name>A0A2R2MSY5_LINAN</name>
<feature type="transmembrane region" description="Helical" evidence="1">
    <location>
        <begin position="589"/>
        <end position="612"/>
    </location>
</feature>
<dbReference type="GeneID" id="106161164"/>
<proteinExistence type="predicted"/>
<feature type="signal peptide" evidence="2">
    <location>
        <begin position="1"/>
        <end position="30"/>
    </location>
</feature>
<protein>
    <submittedName>
        <fullName evidence="4">Uncharacterized protein LOC106161164</fullName>
    </submittedName>
</protein>
<feature type="chain" id="PRO_5015129825" evidence="2">
    <location>
        <begin position="31"/>
        <end position="654"/>
    </location>
</feature>
<keyword evidence="1" id="KW-1133">Transmembrane helix</keyword>
<reference evidence="4" key="2">
    <citation type="submission" date="2025-08" db="UniProtKB">
        <authorList>
            <consortium name="RefSeq"/>
        </authorList>
    </citation>
    <scope>IDENTIFICATION</scope>
</reference>
<dbReference type="SUPFAM" id="SSF48452">
    <property type="entry name" value="TPR-like"/>
    <property type="match status" value="2"/>
</dbReference>
<reference evidence="4" key="1">
    <citation type="journal article" date="2015" name="Nat. Commun.">
        <title>The Lingula genome provides insights into brachiopod evolution and the origin of phosphate biomineralization.</title>
        <authorList>
            <person name="Luo Y.J."/>
            <person name="Takeuchi T."/>
            <person name="Koyanagi R."/>
            <person name="Yamada L."/>
            <person name="Kanda M."/>
            <person name="Khalturina M."/>
            <person name="Fujie M."/>
            <person name="Yamasaki S.I."/>
            <person name="Endo K."/>
            <person name="Satoh N."/>
        </authorList>
    </citation>
    <scope>NUCLEOTIDE SEQUENCE</scope>
</reference>
<dbReference type="AlphaFoldDB" id="A0A2R2MSY5"/>
<keyword evidence="3" id="KW-1185">Reference proteome</keyword>
<gene>
    <name evidence="4" type="primary">LOC106161164</name>
</gene>
<keyword evidence="2" id="KW-0732">Signal</keyword>
<accession>A0A2R2MSY5</accession>
<organism evidence="3 4">
    <name type="scientific">Lingula anatina</name>
    <name type="common">Brachiopod</name>
    <name type="synonym">Lingula unguis</name>
    <dbReference type="NCBI Taxonomy" id="7574"/>
    <lineage>
        <taxon>Eukaryota</taxon>
        <taxon>Metazoa</taxon>
        <taxon>Spiralia</taxon>
        <taxon>Lophotrochozoa</taxon>
        <taxon>Brachiopoda</taxon>
        <taxon>Linguliformea</taxon>
        <taxon>Lingulata</taxon>
        <taxon>Lingulida</taxon>
        <taxon>Linguloidea</taxon>
        <taxon>Lingulidae</taxon>
        <taxon>Lingula</taxon>
    </lineage>
</organism>